<keyword evidence="1" id="KW-0472">Membrane</keyword>
<dbReference type="AlphaFoldDB" id="A0A3D0KCC8"/>
<gene>
    <name evidence="2" type="ORF">DEO68_02965</name>
</gene>
<dbReference type="EMBL" id="DOTR01000014">
    <property type="protein sequence ID" value="HCA01153.1"/>
    <property type="molecule type" value="Genomic_DNA"/>
</dbReference>
<accession>A0A3D0KCC8</accession>
<evidence type="ECO:0000313" key="2">
    <source>
        <dbReference type="EMBL" id="HCA01153.1"/>
    </source>
</evidence>
<proteinExistence type="predicted"/>
<keyword evidence="1" id="KW-0812">Transmembrane</keyword>
<name>A0A3D0KCC8_9GAMM</name>
<keyword evidence="1" id="KW-1133">Transmembrane helix</keyword>
<feature type="transmembrane region" description="Helical" evidence="1">
    <location>
        <begin position="20"/>
        <end position="39"/>
    </location>
</feature>
<protein>
    <submittedName>
        <fullName evidence="2">Uncharacterized protein</fullName>
    </submittedName>
</protein>
<evidence type="ECO:0000256" key="1">
    <source>
        <dbReference type="SAM" id="Phobius"/>
    </source>
</evidence>
<organism evidence="2">
    <name type="scientific">Halomonas campaniensis</name>
    <dbReference type="NCBI Taxonomy" id="213554"/>
    <lineage>
        <taxon>Bacteria</taxon>
        <taxon>Pseudomonadati</taxon>
        <taxon>Pseudomonadota</taxon>
        <taxon>Gammaproteobacteria</taxon>
        <taxon>Oceanospirillales</taxon>
        <taxon>Halomonadaceae</taxon>
        <taxon>Halomonas</taxon>
    </lineage>
</organism>
<comment type="caution">
    <text evidence="2">The sequence shown here is derived from an EMBL/GenBank/DDBJ whole genome shotgun (WGS) entry which is preliminary data.</text>
</comment>
<sequence length="65" mass="7404">MDNVFMEVEQLSHTFMRIKIWLFIWISIVRLQAATGFLADPPPCGQCGAESTDSFYHVERIIATA</sequence>
<reference evidence="2" key="1">
    <citation type="journal article" date="2018" name="Nat. Biotechnol.">
        <title>A standardized bacterial taxonomy based on genome phylogeny substantially revises the tree of life.</title>
        <authorList>
            <person name="Parks D.H."/>
            <person name="Chuvochina M."/>
            <person name="Waite D.W."/>
            <person name="Rinke C."/>
            <person name="Skarshewski A."/>
            <person name="Chaumeil P.A."/>
            <person name="Hugenholtz P."/>
        </authorList>
    </citation>
    <scope>NUCLEOTIDE SEQUENCE [LARGE SCALE GENOMIC DNA]</scope>
    <source>
        <strain evidence="2">UBA11284</strain>
    </source>
</reference>